<dbReference type="GO" id="GO:0004493">
    <property type="term" value="F:methylmalonyl-CoA epimerase activity"/>
    <property type="evidence" value="ECO:0007669"/>
    <property type="project" value="TreeGrafter"/>
</dbReference>
<dbReference type="InterPro" id="IPR029068">
    <property type="entry name" value="Glyas_Bleomycin-R_OHBP_Dase"/>
</dbReference>
<protein>
    <submittedName>
        <fullName evidence="3">VOC family protein</fullName>
    </submittedName>
</protein>
<dbReference type="PROSITE" id="PS51819">
    <property type="entry name" value="VOC"/>
    <property type="match status" value="1"/>
</dbReference>
<evidence type="ECO:0000259" key="2">
    <source>
        <dbReference type="PROSITE" id="PS51819"/>
    </source>
</evidence>
<dbReference type="CDD" id="cd08353">
    <property type="entry name" value="VOC_like"/>
    <property type="match status" value="1"/>
</dbReference>
<dbReference type="Proteomes" id="UP000267081">
    <property type="component" value="Unassembled WGS sequence"/>
</dbReference>
<evidence type="ECO:0000256" key="1">
    <source>
        <dbReference type="ARBA" id="ARBA00022723"/>
    </source>
</evidence>
<dbReference type="InterPro" id="IPR037523">
    <property type="entry name" value="VOC_core"/>
</dbReference>
<keyword evidence="4" id="KW-1185">Reference proteome</keyword>
<dbReference type="AlphaFoldDB" id="A0A427SZZ1"/>
<dbReference type="GO" id="GO:0046491">
    <property type="term" value="P:L-methylmalonyl-CoA metabolic process"/>
    <property type="evidence" value="ECO:0007669"/>
    <property type="project" value="TreeGrafter"/>
</dbReference>
<sequence length="147" mass="16278">MPGGVRRFEHVGVIVDDLEAVTAFFADLGFEVAPPMRIEDEWVDRILGLEGVHAEMVMVNAPDGSGKLELTKFHHPVDPAGAAPPAVNRLGFRHIAYIVEDLDRTIERIRAKGLDTIGEIVNYENIFRMCYVHGPEGLIVELAEEST</sequence>
<accession>A0A427SZZ1</accession>
<evidence type="ECO:0000313" key="3">
    <source>
        <dbReference type="EMBL" id="RSD10751.1"/>
    </source>
</evidence>
<feature type="domain" description="VOC" evidence="2">
    <location>
        <begin position="7"/>
        <end position="145"/>
    </location>
</feature>
<proteinExistence type="predicted"/>
<dbReference type="SUPFAM" id="SSF54593">
    <property type="entry name" value="Glyoxalase/Bleomycin resistance protein/Dihydroxybiphenyl dioxygenase"/>
    <property type="match status" value="1"/>
</dbReference>
<dbReference type="InterPro" id="IPR051785">
    <property type="entry name" value="MMCE/EMCE_epimerase"/>
</dbReference>
<gene>
    <name evidence="3" type="ORF">EIY87_38825</name>
</gene>
<dbReference type="OrthoDB" id="7187210at2"/>
<dbReference type="PANTHER" id="PTHR43048:SF5">
    <property type="entry name" value="BLR5325 PROTEIN"/>
    <property type="match status" value="1"/>
</dbReference>
<dbReference type="PANTHER" id="PTHR43048">
    <property type="entry name" value="METHYLMALONYL-COA EPIMERASE"/>
    <property type="match status" value="1"/>
</dbReference>
<reference evidence="3 4" key="1">
    <citation type="submission" date="2018-12" db="EMBL/GenBank/DDBJ databases">
        <title>Amycolatopsis eburnea sp. nov. actinomycete associate with arbuscular mycorrhiza fungal spore.</title>
        <authorList>
            <person name="Lumyong S."/>
            <person name="Chaiya L."/>
        </authorList>
    </citation>
    <scope>NUCLEOTIDE SEQUENCE [LARGE SCALE GENOMIC DNA]</scope>
    <source>
        <strain evidence="3 4">GLM-1</strain>
    </source>
</reference>
<comment type="caution">
    <text evidence="3">The sequence shown here is derived from an EMBL/GenBank/DDBJ whole genome shotgun (WGS) entry which is preliminary data.</text>
</comment>
<evidence type="ECO:0000313" key="4">
    <source>
        <dbReference type="Proteomes" id="UP000267081"/>
    </source>
</evidence>
<dbReference type="GO" id="GO:0046872">
    <property type="term" value="F:metal ion binding"/>
    <property type="evidence" value="ECO:0007669"/>
    <property type="project" value="UniProtKB-KW"/>
</dbReference>
<dbReference type="Pfam" id="PF13669">
    <property type="entry name" value="Glyoxalase_4"/>
    <property type="match status" value="1"/>
</dbReference>
<name>A0A427SZZ1_9PSEU</name>
<keyword evidence="1" id="KW-0479">Metal-binding</keyword>
<dbReference type="Gene3D" id="3.10.180.10">
    <property type="entry name" value="2,3-Dihydroxybiphenyl 1,2-Dioxygenase, domain 1"/>
    <property type="match status" value="1"/>
</dbReference>
<organism evidence="3 4">
    <name type="scientific">Amycolatopsis eburnea</name>
    <dbReference type="NCBI Taxonomy" id="2267691"/>
    <lineage>
        <taxon>Bacteria</taxon>
        <taxon>Bacillati</taxon>
        <taxon>Actinomycetota</taxon>
        <taxon>Actinomycetes</taxon>
        <taxon>Pseudonocardiales</taxon>
        <taxon>Pseudonocardiaceae</taxon>
        <taxon>Amycolatopsis</taxon>
    </lineage>
</organism>
<dbReference type="EMBL" id="RSEC01000060">
    <property type="protein sequence ID" value="RSD10751.1"/>
    <property type="molecule type" value="Genomic_DNA"/>
</dbReference>
<dbReference type="RefSeq" id="WP_125314894.1">
    <property type="nucleotide sequence ID" value="NZ_RSEC01000060.1"/>
</dbReference>